<dbReference type="AlphaFoldDB" id="A0A0E9VGU3"/>
<reference evidence="1" key="2">
    <citation type="journal article" date="2015" name="Fish Shellfish Immunol.">
        <title>Early steps in the European eel (Anguilla anguilla)-Vibrio vulnificus interaction in the gills: Role of the RtxA13 toxin.</title>
        <authorList>
            <person name="Callol A."/>
            <person name="Pajuelo D."/>
            <person name="Ebbesson L."/>
            <person name="Teles M."/>
            <person name="MacKenzie S."/>
            <person name="Amaro C."/>
        </authorList>
    </citation>
    <scope>NUCLEOTIDE SEQUENCE</scope>
</reference>
<evidence type="ECO:0000313" key="1">
    <source>
        <dbReference type="EMBL" id="JAH77277.1"/>
    </source>
</evidence>
<organism evidence="1">
    <name type="scientific">Anguilla anguilla</name>
    <name type="common">European freshwater eel</name>
    <name type="synonym">Muraena anguilla</name>
    <dbReference type="NCBI Taxonomy" id="7936"/>
    <lineage>
        <taxon>Eukaryota</taxon>
        <taxon>Metazoa</taxon>
        <taxon>Chordata</taxon>
        <taxon>Craniata</taxon>
        <taxon>Vertebrata</taxon>
        <taxon>Euteleostomi</taxon>
        <taxon>Actinopterygii</taxon>
        <taxon>Neopterygii</taxon>
        <taxon>Teleostei</taxon>
        <taxon>Anguilliformes</taxon>
        <taxon>Anguillidae</taxon>
        <taxon>Anguilla</taxon>
    </lineage>
</organism>
<accession>A0A0E9VGU3</accession>
<dbReference type="EMBL" id="GBXM01031300">
    <property type="protein sequence ID" value="JAH77277.1"/>
    <property type="molecule type" value="Transcribed_RNA"/>
</dbReference>
<sequence length="25" mass="2976">MLKTITSIVYTKYTIYKGKYNFSVL</sequence>
<proteinExistence type="predicted"/>
<protein>
    <submittedName>
        <fullName evidence="1">Uncharacterized protein</fullName>
    </submittedName>
</protein>
<reference evidence="1" key="1">
    <citation type="submission" date="2014-11" db="EMBL/GenBank/DDBJ databases">
        <authorList>
            <person name="Amaro Gonzalez C."/>
        </authorList>
    </citation>
    <scope>NUCLEOTIDE SEQUENCE</scope>
</reference>
<name>A0A0E9VGU3_ANGAN</name>